<dbReference type="GO" id="GO:0016020">
    <property type="term" value="C:membrane"/>
    <property type="evidence" value="ECO:0007669"/>
    <property type="project" value="TreeGrafter"/>
</dbReference>
<feature type="chain" id="PRO_5007459610" evidence="7">
    <location>
        <begin position="20"/>
        <end position="268"/>
    </location>
</feature>
<dbReference type="GO" id="GO:0046872">
    <property type="term" value="F:metal ion binding"/>
    <property type="evidence" value="ECO:0007669"/>
    <property type="project" value="UniProtKB-KW"/>
</dbReference>
<evidence type="ECO:0000256" key="4">
    <source>
        <dbReference type="ARBA" id="ARBA00022833"/>
    </source>
</evidence>
<sequence length="268" mass="28770">MHPGYLAALAAALLLTACAGTPQRQGDGVDVGEASSLRTLIPAAELEKAASLQYGQLKRAAADKDLLAPDNHPQVIRLRGIAKRILPNAARFNPEARNWQWEVNLIISKQLNAFCMPGGKIAFYSGIIDNLTLSDDEIAIVMGHEIAHALREHAREQMAKNKLTQTGAAILGALVGGGELFRLGGNLMTLKFSRDDESEADLVGLDLAARAGYDPRAGITLWQKMDAAGNGAPPAWLSTHPGGEARIAEIERNLPAVMPLYEAARKQR</sequence>
<dbReference type="InterPro" id="IPR051156">
    <property type="entry name" value="Mito/Outer_Membr_Metalloprot"/>
</dbReference>
<comment type="caution">
    <text evidence="9">The sequence shown here is derived from an EMBL/GenBank/DDBJ whole genome shotgun (WGS) entry which is preliminary data.</text>
</comment>
<keyword evidence="7" id="KW-0732">Signal</keyword>
<evidence type="ECO:0000256" key="1">
    <source>
        <dbReference type="ARBA" id="ARBA00022670"/>
    </source>
</evidence>
<keyword evidence="10" id="KW-1185">Reference proteome</keyword>
<keyword evidence="5 6" id="KW-0482">Metalloprotease</keyword>
<dbReference type="PANTHER" id="PTHR22726:SF1">
    <property type="entry name" value="METALLOENDOPEPTIDASE OMA1, MITOCHONDRIAL"/>
    <property type="match status" value="1"/>
</dbReference>
<feature type="domain" description="Peptidase M48" evidence="8">
    <location>
        <begin position="89"/>
        <end position="252"/>
    </location>
</feature>
<evidence type="ECO:0000256" key="2">
    <source>
        <dbReference type="ARBA" id="ARBA00022723"/>
    </source>
</evidence>
<dbReference type="PANTHER" id="PTHR22726">
    <property type="entry name" value="METALLOENDOPEPTIDASE OMA1"/>
    <property type="match status" value="1"/>
</dbReference>
<dbReference type="EMBL" id="LODL01000007">
    <property type="protein sequence ID" value="KXB32241.1"/>
    <property type="molecule type" value="Genomic_DNA"/>
</dbReference>
<keyword evidence="2" id="KW-0479">Metal-binding</keyword>
<organism evidence="9 10">
    <name type="scientific">Dechloromonas denitrificans</name>
    <dbReference type="NCBI Taxonomy" id="281362"/>
    <lineage>
        <taxon>Bacteria</taxon>
        <taxon>Pseudomonadati</taxon>
        <taxon>Pseudomonadota</taxon>
        <taxon>Betaproteobacteria</taxon>
        <taxon>Rhodocyclales</taxon>
        <taxon>Azonexaceae</taxon>
        <taxon>Dechloromonas</taxon>
    </lineage>
</organism>
<accession>A0A133XMR4</accession>
<evidence type="ECO:0000256" key="5">
    <source>
        <dbReference type="ARBA" id="ARBA00023049"/>
    </source>
</evidence>
<evidence type="ECO:0000259" key="8">
    <source>
        <dbReference type="Pfam" id="PF01435"/>
    </source>
</evidence>
<dbReference type="Gene3D" id="3.30.2010.10">
    <property type="entry name" value="Metalloproteases ('zincins'), catalytic domain"/>
    <property type="match status" value="1"/>
</dbReference>
<dbReference type="AlphaFoldDB" id="A0A133XMR4"/>
<dbReference type="RefSeq" id="WP_066880860.1">
    <property type="nucleotide sequence ID" value="NZ_LODL01000007.1"/>
</dbReference>
<name>A0A133XMR4_9RHOO</name>
<keyword evidence="1 6" id="KW-0645">Protease</keyword>
<dbReference type="STRING" id="281362.AT959_04070"/>
<evidence type="ECO:0000313" key="9">
    <source>
        <dbReference type="EMBL" id="KXB32241.1"/>
    </source>
</evidence>
<gene>
    <name evidence="9" type="ORF">AT959_04070</name>
</gene>
<evidence type="ECO:0000313" key="10">
    <source>
        <dbReference type="Proteomes" id="UP000070186"/>
    </source>
</evidence>
<dbReference type="Proteomes" id="UP000070186">
    <property type="component" value="Unassembled WGS sequence"/>
</dbReference>
<feature type="signal peptide" evidence="7">
    <location>
        <begin position="1"/>
        <end position="19"/>
    </location>
</feature>
<protein>
    <submittedName>
        <fullName evidence="9">Peptidase M48</fullName>
    </submittedName>
</protein>
<evidence type="ECO:0000256" key="6">
    <source>
        <dbReference type="RuleBase" id="RU003983"/>
    </source>
</evidence>
<proteinExistence type="inferred from homology"/>
<dbReference type="GO" id="GO:0004222">
    <property type="term" value="F:metalloendopeptidase activity"/>
    <property type="evidence" value="ECO:0007669"/>
    <property type="project" value="InterPro"/>
</dbReference>
<keyword evidence="3 6" id="KW-0378">Hydrolase</keyword>
<dbReference type="Pfam" id="PF01435">
    <property type="entry name" value="Peptidase_M48"/>
    <property type="match status" value="1"/>
</dbReference>
<comment type="cofactor">
    <cofactor evidence="6">
        <name>Zn(2+)</name>
        <dbReference type="ChEBI" id="CHEBI:29105"/>
    </cofactor>
    <text evidence="6">Binds 1 zinc ion per subunit.</text>
</comment>
<dbReference type="InterPro" id="IPR001915">
    <property type="entry name" value="Peptidase_M48"/>
</dbReference>
<dbReference type="GO" id="GO:0051603">
    <property type="term" value="P:proteolysis involved in protein catabolic process"/>
    <property type="evidence" value="ECO:0007669"/>
    <property type="project" value="TreeGrafter"/>
</dbReference>
<dbReference type="CDD" id="cd07331">
    <property type="entry name" value="M48C_Oma1_like"/>
    <property type="match status" value="1"/>
</dbReference>
<evidence type="ECO:0000256" key="7">
    <source>
        <dbReference type="SAM" id="SignalP"/>
    </source>
</evidence>
<evidence type="ECO:0000256" key="3">
    <source>
        <dbReference type="ARBA" id="ARBA00022801"/>
    </source>
</evidence>
<comment type="similarity">
    <text evidence="6">Belongs to the peptidase M48 family.</text>
</comment>
<keyword evidence="4 6" id="KW-0862">Zinc</keyword>
<reference evidence="9 10" key="1">
    <citation type="submission" date="2015-12" db="EMBL/GenBank/DDBJ databases">
        <title>Nitrous oxide reduction kinetics distinguish bacteria harboring typical versus atypical NosZ.</title>
        <authorList>
            <person name="Yoon S."/>
            <person name="Nissen S."/>
            <person name="Park D."/>
            <person name="Sanford R.A."/>
            <person name="Loeffler F.E."/>
        </authorList>
    </citation>
    <scope>NUCLEOTIDE SEQUENCE [LARGE SCALE GENOMIC DNA]</scope>
    <source>
        <strain evidence="9 10">ATCC BAA-841</strain>
    </source>
</reference>